<dbReference type="EC" id="2.4.1.-" evidence="5"/>
<comment type="similarity">
    <text evidence="1 4">Belongs to the UDP-glycosyltransferase family.</text>
</comment>
<dbReference type="Pfam" id="PF00201">
    <property type="entry name" value="UDPGT"/>
    <property type="match status" value="1"/>
</dbReference>
<dbReference type="EMBL" id="DQ985178">
    <property type="protein sequence ID" value="ABL85473.1"/>
    <property type="molecule type" value="mRNA"/>
</dbReference>
<keyword evidence="2 4" id="KW-0328">Glycosyltransferase</keyword>
<dbReference type="SUPFAM" id="SSF53756">
    <property type="entry name" value="UDP-Glycosyltransferase/glycogen phosphorylase"/>
    <property type="match status" value="1"/>
</dbReference>
<dbReference type="GO" id="GO:0035251">
    <property type="term" value="F:UDP-glucosyltransferase activity"/>
    <property type="evidence" value="ECO:0007669"/>
    <property type="project" value="InterPro"/>
</dbReference>
<evidence type="ECO:0000256" key="2">
    <source>
        <dbReference type="ARBA" id="ARBA00022676"/>
    </source>
</evidence>
<dbReference type="FunFam" id="3.40.50.2000:FF:000056">
    <property type="entry name" value="Glycosyltransferase"/>
    <property type="match status" value="1"/>
</dbReference>
<organism evidence="6">
    <name type="scientific">Maclura pomifera</name>
    <name type="common">Osage orange</name>
    <name type="synonym">Ioxylon pomiferum</name>
    <dbReference type="NCBI Taxonomy" id="3496"/>
    <lineage>
        <taxon>Eukaryota</taxon>
        <taxon>Viridiplantae</taxon>
        <taxon>Streptophyta</taxon>
        <taxon>Embryophyta</taxon>
        <taxon>Tracheophyta</taxon>
        <taxon>Spermatophyta</taxon>
        <taxon>Magnoliopsida</taxon>
        <taxon>eudicotyledons</taxon>
        <taxon>Gunneridae</taxon>
        <taxon>Pentapetalae</taxon>
        <taxon>rosids</taxon>
        <taxon>fabids</taxon>
        <taxon>Rosales</taxon>
        <taxon>Moraceae</taxon>
        <taxon>Chlorophoreae</taxon>
        <taxon>Maclura</taxon>
    </lineage>
</organism>
<name>A1YGR3_MACPO</name>
<dbReference type="Gene3D" id="3.40.50.2000">
    <property type="entry name" value="Glycogen Phosphorylase B"/>
    <property type="match status" value="2"/>
</dbReference>
<evidence type="ECO:0000313" key="6">
    <source>
        <dbReference type="EMBL" id="ABL85473.1"/>
    </source>
</evidence>
<dbReference type="CDD" id="cd03784">
    <property type="entry name" value="GT1_Gtf-like"/>
    <property type="match status" value="1"/>
</dbReference>
<dbReference type="PROSITE" id="PS00375">
    <property type="entry name" value="UDPGT"/>
    <property type="match status" value="1"/>
</dbReference>
<dbReference type="FunFam" id="3.40.50.2000:FF:000080">
    <property type="entry name" value="Glycosyltransferase"/>
    <property type="match status" value="1"/>
</dbReference>
<dbReference type="InterPro" id="IPR035595">
    <property type="entry name" value="UDP_glycos_trans_CS"/>
</dbReference>
<evidence type="ECO:0000256" key="3">
    <source>
        <dbReference type="ARBA" id="ARBA00022679"/>
    </source>
</evidence>
<reference evidence="6" key="1">
    <citation type="journal article" date="2006" name="FEBS Lett.">
        <title>Phenylpropanoid glycosyltransferases from osage orange (Maclura pomifera) fruit.</title>
        <authorList>
            <person name="Tian L."/>
            <person name="Blount J.W."/>
            <person name="Dixon R.A."/>
        </authorList>
    </citation>
    <scope>NUCLEOTIDE SEQUENCE</scope>
    <source>
        <tissue evidence="6">Fruit</tissue>
    </source>
</reference>
<evidence type="ECO:0000256" key="4">
    <source>
        <dbReference type="RuleBase" id="RU003718"/>
    </source>
</evidence>
<dbReference type="InterPro" id="IPR050481">
    <property type="entry name" value="UDP-glycosyltransf_plant"/>
</dbReference>
<dbReference type="PANTHER" id="PTHR48048:SF45">
    <property type="entry name" value="GLYCOSYLTRANSFERASE"/>
    <property type="match status" value="1"/>
</dbReference>
<dbReference type="AlphaFoldDB" id="A1YGR3"/>
<evidence type="ECO:0000256" key="1">
    <source>
        <dbReference type="ARBA" id="ARBA00009995"/>
    </source>
</evidence>
<keyword evidence="3 4" id="KW-0808">Transferase</keyword>
<dbReference type="CAZy" id="GT1">
    <property type="family name" value="Glycosyltransferase Family 1"/>
</dbReference>
<dbReference type="PANTHER" id="PTHR48048">
    <property type="entry name" value="GLYCOSYLTRANSFERASE"/>
    <property type="match status" value="1"/>
</dbReference>
<accession>A1YGR3</accession>
<proteinExistence type="evidence at transcript level"/>
<protein>
    <recommendedName>
        <fullName evidence="5">Glycosyltransferase</fullName>
        <ecNumber evidence="5">2.4.1.-</ecNumber>
    </recommendedName>
</protein>
<sequence length="493" mass="54602">MIGQTAELVFVPAPGMGHLVATVEIAKLLVARDSRLFISVLIIKFPFDPKNTSYAEKFLSSSANSTSTERIQFIDLPESQIDPDFNAFSLFLHSFFENQKPLVRDAVTKIVESKSGRPDSAPRLAGFVLDIFCTTMMDVADEFGVPSYMFYTSGAGSLSLMSHFQALTDKHKIDTTEFTDKPDTEFLIPGFVNSVPAKVLPGVLFDKVAVPLLLNHYRKMRKTKGILVNTFIELESNVIHSLCNSELPPIYPVGPILNLNPGGMDKRTTEIVTWLDNQPPSSVVFLCFGSMGSFGEDQVREIALALEKSGVRFLWSLRQPPENGKVPLPKDYADLNEVLPEGFLDRTTEIGQVIGWAPQVTVLAHPSIGGFVSHCGWNSTLESLWFGVPVATWPLYAEQQLNAFQLTRELGLAVEVKMDYRKGFNRGTGNDAEVVVLQAEEIVRAIRCVMEHDSDARNKVKEMSEKSRKGMLDGGPAYTSLGRFISNVMQNVP</sequence>
<dbReference type="InterPro" id="IPR002213">
    <property type="entry name" value="UDP_glucos_trans"/>
</dbReference>
<evidence type="ECO:0000256" key="5">
    <source>
        <dbReference type="RuleBase" id="RU362057"/>
    </source>
</evidence>